<feature type="active site" evidence="2">
    <location>
        <position position="206"/>
    </location>
</feature>
<evidence type="ECO:0000313" key="6">
    <source>
        <dbReference type="Proteomes" id="UP000199065"/>
    </source>
</evidence>
<keyword evidence="1 3" id="KW-0560">Oxidoreductase</keyword>
<keyword evidence="6" id="KW-1185">Reference proteome</keyword>
<dbReference type="InterPro" id="IPR016162">
    <property type="entry name" value="Ald_DH_N"/>
</dbReference>
<sequence length="461" mass="49701">MSTPDIPRLLSAQARWAQVPLKERAAILLRLHDLVLDRQDELMDAIQADTHKNRRSAFEEVMDVAITARYYAHRGPTLLRPRRARGALPLLTRTEVTREPLGIIGIISPWNYPLTLTLSEMLPALMAGNAILLKPDELGMRTARLGIALLSEIGIPRDLIQVLEGGAEAGTAVANNASFLMFTGSTRTARKVAATTGPRLIGLAAELGGKNPMIIAEDADIELAAHQAINACFSNSGQLCVSIERILLHRSIATEFTERFLALIKNMNIGPGPGWDIDMGGLITPAHLQHVDAFVRDAREQGAEILCGGHALPELGDTFYAPTVLRNVPESAKLYRNEVFGPVVYLETVASHAEAIARANDSDFGLNASVFGSRATAWSIAKQLESGSVNINEGYAATWGSIDAPHGGWKDSGLGGRHGASGLLHYTRPRTIAHQRGLTLGDGLPASTMTTLLKLGKHVLR</sequence>
<protein>
    <submittedName>
        <fullName evidence="5">Succinate-semialdehyde dehydrogenase / glutarate-semialdehyde dehydrogenase</fullName>
    </submittedName>
</protein>
<dbReference type="RefSeq" id="WP_244887609.1">
    <property type="nucleotide sequence ID" value="NZ_FOPJ01000017.1"/>
</dbReference>
<organism evidence="5 6">
    <name type="scientific">Corynebacterium spheniscorum</name>
    <dbReference type="NCBI Taxonomy" id="185761"/>
    <lineage>
        <taxon>Bacteria</taxon>
        <taxon>Bacillati</taxon>
        <taxon>Actinomycetota</taxon>
        <taxon>Actinomycetes</taxon>
        <taxon>Mycobacteriales</taxon>
        <taxon>Corynebacteriaceae</taxon>
        <taxon>Corynebacterium</taxon>
    </lineage>
</organism>
<reference evidence="5 6" key="1">
    <citation type="submission" date="2016-10" db="EMBL/GenBank/DDBJ databases">
        <authorList>
            <person name="de Groot N.N."/>
        </authorList>
    </citation>
    <scope>NUCLEOTIDE SEQUENCE [LARGE SCALE GENOMIC DNA]</scope>
    <source>
        <strain>J11</strain>
        <strain evidence="6">PG 39</strain>
    </source>
</reference>
<dbReference type="PROSITE" id="PS00687">
    <property type="entry name" value="ALDEHYDE_DEHYDR_GLU"/>
    <property type="match status" value="1"/>
</dbReference>
<comment type="similarity">
    <text evidence="3">Belongs to the aldehyde dehydrogenase family.</text>
</comment>
<evidence type="ECO:0000313" key="5">
    <source>
        <dbReference type="EMBL" id="SFG83124.1"/>
    </source>
</evidence>
<dbReference type="Gene3D" id="3.40.605.10">
    <property type="entry name" value="Aldehyde Dehydrogenase, Chain A, domain 1"/>
    <property type="match status" value="1"/>
</dbReference>
<dbReference type="Proteomes" id="UP000199065">
    <property type="component" value="Unassembled WGS sequence"/>
</dbReference>
<dbReference type="Pfam" id="PF00171">
    <property type="entry name" value="Aldedh"/>
    <property type="match status" value="1"/>
</dbReference>
<dbReference type="InterPro" id="IPR029510">
    <property type="entry name" value="Ald_DH_CS_GLU"/>
</dbReference>
<gene>
    <name evidence="5" type="ORF">SAMN05660282_02094</name>
</gene>
<dbReference type="SUPFAM" id="SSF53720">
    <property type="entry name" value="ALDH-like"/>
    <property type="match status" value="1"/>
</dbReference>
<evidence type="ECO:0000256" key="1">
    <source>
        <dbReference type="ARBA" id="ARBA00023002"/>
    </source>
</evidence>
<feature type="domain" description="Aldehyde dehydrogenase" evidence="4">
    <location>
        <begin position="11"/>
        <end position="432"/>
    </location>
</feature>
<name>A0A1I2V1B1_9CORY</name>
<dbReference type="NCBIfam" id="NF006916">
    <property type="entry name" value="PRK09407.1"/>
    <property type="match status" value="1"/>
</dbReference>
<dbReference type="PANTHER" id="PTHR11699">
    <property type="entry name" value="ALDEHYDE DEHYDROGENASE-RELATED"/>
    <property type="match status" value="1"/>
</dbReference>
<dbReference type="AlphaFoldDB" id="A0A1I2V1B1"/>
<dbReference type="Gene3D" id="3.40.309.10">
    <property type="entry name" value="Aldehyde Dehydrogenase, Chain A, domain 2"/>
    <property type="match status" value="1"/>
</dbReference>
<dbReference type="InterPro" id="IPR015590">
    <property type="entry name" value="Aldehyde_DH_dom"/>
</dbReference>
<dbReference type="InterPro" id="IPR016161">
    <property type="entry name" value="Ald_DH/histidinol_DH"/>
</dbReference>
<accession>A0A1I2V1B1</accession>
<dbReference type="EMBL" id="FOPJ01000017">
    <property type="protein sequence ID" value="SFG83124.1"/>
    <property type="molecule type" value="Genomic_DNA"/>
</dbReference>
<evidence type="ECO:0000256" key="3">
    <source>
        <dbReference type="RuleBase" id="RU003345"/>
    </source>
</evidence>
<dbReference type="GO" id="GO:0016620">
    <property type="term" value="F:oxidoreductase activity, acting on the aldehyde or oxo group of donors, NAD or NADP as acceptor"/>
    <property type="evidence" value="ECO:0007669"/>
    <property type="project" value="InterPro"/>
</dbReference>
<evidence type="ECO:0000259" key="4">
    <source>
        <dbReference type="Pfam" id="PF00171"/>
    </source>
</evidence>
<dbReference type="STRING" id="185761.SAMN05660282_02094"/>
<evidence type="ECO:0000256" key="2">
    <source>
        <dbReference type="PROSITE-ProRule" id="PRU10007"/>
    </source>
</evidence>
<proteinExistence type="inferred from homology"/>
<dbReference type="InterPro" id="IPR016163">
    <property type="entry name" value="Ald_DH_C"/>
</dbReference>